<dbReference type="EMBL" id="JAZHFV010000003">
    <property type="protein sequence ID" value="MEX4007868.1"/>
    <property type="molecule type" value="Genomic_DNA"/>
</dbReference>
<organism evidence="1 2">
    <name type="scientific">Neoaquamicrobium sediminum</name>
    <dbReference type="NCBI Taxonomy" id="1849104"/>
    <lineage>
        <taxon>Bacteria</taxon>
        <taxon>Pseudomonadati</taxon>
        <taxon>Pseudomonadota</taxon>
        <taxon>Alphaproteobacteria</taxon>
        <taxon>Hyphomicrobiales</taxon>
        <taxon>Phyllobacteriaceae</taxon>
        <taxon>Neoaquamicrobium</taxon>
    </lineage>
</organism>
<evidence type="ECO:0000313" key="2">
    <source>
        <dbReference type="Proteomes" id="UP001559025"/>
    </source>
</evidence>
<dbReference type="GO" id="GO:0016787">
    <property type="term" value="F:hydrolase activity"/>
    <property type="evidence" value="ECO:0007669"/>
    <property type="project" value="UniProtKB-KW"/>
</dbReference>
<gene>
    <name evidence="1" type="ORF">V1479_11175</name>
</gene>
<reference evidence="1 2" key="1">
    <citation type="submission" date="2024-01" db="EMBL/GenBank/DDBJ databases">
        <title>New evidence supports the origin of RcGTA from prophage.</title>
        <authorList>
            <person name="Xu Y."/>
            <person name="Liu B."/>
            <person name="Chen F."/>
        </authorList>
    </citation>
    <scope>NUCLEOTIDE SEQUENCE [LARGE SCALE GENOMIC DNA]</scope>
    <source>
        <strain evidence="1 2">CBW1107-2</strain>
    </source>
</reference>
<name>A0ABV3WT70_9HYPH</name>
<dbReference type="InterPro" id="IPR029062">
    <property type="entry name" value="Class_I_gatase-like"/>
</dbReference>
<comment type="caution">
    <text evidence="1">The sequence shown here is derived from an EMBL/GenBank/DDBJ whole genome shotgun (WGS) entry which is preliminary data.</text>
</comment>
<dbReference type="InterPro" id="IPR044668">
    <property type="entry name" value="PuuD-like"/>
</dbReference>
<dbReference type="SUPFAM" id="SSF52317">
    <property type="entry name" value="Class I glutamine amidotransferase-like"/>
    <property type="match status" value="1"/>
</dbReference>
<sequence length="233" mass="25566">MKRKPMIAVIMDENTSAGGTAYETSKAYFSAVGRAGGAPFGIPYLPEIVDQTVEQFDGFLSVGGRIEFPEPWYVDGDRSQYPASDRLRVEMALMEGFLARNKPVLGVCNGMQMLACLNGCRMVSDVHASWPDALNHDQKDLRHEVLIEPGTKMAEVFAKEMFSANTFHREAIVEASADVVVTARGPDGVIEGIEVPSQTFAMGVQWHPEKLAGEDHPGLRIFDAFVDAARDRS</sequence>
<keyword evidence="1" id="KW-0378">Hydrolase</keyword>
<dbReference type="PROSITE" id="PS51273">
    <property type="entry name" value="GATASE_TYPE_1"/>
    <property type="match status" value="1"/>
</dbReference>
<dbReference type="PANTHER" id="PTHR43235:SF1">
    <property type="entry name" value="GLUTAMINE AMIDOTRANSFERASE PB2B2.05-RELATED"/>
    <property type="match status" value="1"/>
</dbReference>
<accession>A0ABV3WT70</accession>
<dbReference type="InterPro" id="IPR011697">
    <property type="entry name" value="Peptidase_C26"/>
</dbReference>
<dbReference type="Pfam" id="PF07722">
    <property type="entry name" value="Peptidase_C26"/>
    <property type="match status" value="1"/>
</dbReference>
<protein>
    <submittedName>
        <fullName evidence="1">Gamma-glutamyl-gamma-aminobutyrate hydrolase family protein</fullName>
    </submittedName>
</protein>
<dbReference type="PANTHER" id="PTHR43235">
    <property type="entry name" value="GLUTAMINE AMIDOTRANSFERASE PB2B2.05-RELATED"/>
    <property type="match status" value="1"/>
</dbReference>
<dbReference type="RefSeq" id="WP_368802954.1">
    <property type="nucleotide sequence ID" value="NZ_JAZHFV010000003.1"/>
</dbReference>
<proteinExistence type="predicted"/>
<dbReference type="Proteomes" id="UP001559025">
    <property type="component" value="Unassembled WGS sequence"/>
</dbReference>
<keyword evidence="2" id="KW-1185">Reference proteome</keyword>
<dbReference type="Gene3D" id="3.40.50.880">
    <property type="match status" value="1"/>
</dbReference>
<evidence type="ECO:0000313" key="1">
    <source>
        <dbReference type="EMBL" id="MEX4007868.1"/>
    </source>
</evidence>